<dbReference type="GO" id="GO:0010411">
    <property type="term" value="P:xyloglucan metabolic process"/>
    <property type="evidence" value="ECO:0007669"/>
    <property type="project" value="TreeGrafter"/>
</dbReference>
<dbReference type="Proteomes" id="UP000298030">
    <property type="component" value="Unassembled WGS sequence"/>
</dbReference>
<keyword evidence="6" id="KW-0624">Polysaccharide degradation</keyword>
<dbReference type="AlphaFoldDB" id="A0A4Y7TWB7"/>
<name>A0A4Y7TWB7_COPMI</name>
<evidence type="ECO:0000256" key="3">
    <source>
        <dbReference type="ARBA" id="ARBA00023001"/>
    </source>
</evidence>
<comment type="caution">
    <text evidence="10">The sequence shown here is derived from an EMBL/GenBank/DDBJ whole genome shotgun (WGS) entry which is preliminary data.</text>
</comment>
<evidence type="ECO:0000256" key="5">
    <source>
        <dbReference type="ARBA" id="ARBA00023295"/>
    </source>
</evidence>
<dbReference type="GO" id="GO:0030248">
    <property type="term" value="F:cellulose binding"/>
    <property type="evidence" value="ECO:0007669"/>
    <property type="project" value="InterPro"/>
</dbReference>
<dbReference type="GO" id="GO:0005576">
    <property type="term" value="C:extracellular region"/>
    <property type="evidence" value="ECO:0007669"/>
    <property type="project" value="InterPro"/>
</dbReference>
<dbReference type="STRING" id="71717.A0A4Y7TWB7"/>
<comment type="similarity">
    <text evidence="7">Belongs to the glycosyl hydrolase 74 family.</text>
</comment>
<dbReference type="GO" id="GO:0016798">
    <property type="term" value="F:hydrolase activity, acting on glycosyl bonds"/>
    <property type="evidence" value="ECO:0007669"/>
    <property type="project" value="UniProtKB-KW"/>
</dbReference>
<dbReference type="Pfam" id="PF00734">
    <property type="entry name" value="CBM_1"/>
    <property type="match status" value="1"/>
</dbReference>
<feature type="domain" description="CBM1" evidence="9">
    <location>
        <begin position="784"/>
        <end position="824"/>
    </location>
</feature>
<dbReference type="SUPFAM" id="SSF110296">
    <property type="entry name" value="Oligoxyloglucan reducing end-specific cellobiohydrolase"/>
    <property type="match status" value="2"/>
</dbReference>
<evidence type="ECO:0000256" key="1">
    <source>
        <dbReference type="ARBA" id="ARBA00022729"/>
    </source>
</evidence>
<feature type="chain" id="PRO_5021422279" evidence="8">
    <location>
        <begin position="23"/>
        <end position="825"/>
    </location>
</feature>
<sequence length="825" mass="86519">MKVVFWLGSVATTLSLGTSGFAVSSQKYVWKNAKIGGGGGFVPGIVFNAKEKGLAYARTDIGGAYRLNSDDTWTPLLDFADHARWNYWGVDALATDPVDPNRLYLATGMYTNSWDPNYGQILVSGNRGASFNVTKLPFKVGGNMPGRGMGERLAIDPNSNNILYFGARSGNGLWKSTDYGTSWSNVASFPSAGTYVPVPGDTNDYNTDKVGIAWVTFDSTSGSSGRATPRIFVGVANAGSDNVFVSSDAGGTWSAVPGQNNTFLPHKGVLSPSEKVLYISYSNGAGPYDGTSGALYKYNIASGAWTNITPASGSDLYFGLGGLTVDLQKPGTVMVAALNSWWPDGQIFRSTDSGTTWSPLWSWGNYPEMNKYYSYSDSKAPWLGPNYVEINPGTLQIGWMMEALEIDPFDSNHWLYGTGATIYGGRDLLQWDVKHNVSISSLADGIEETAILGLVSPPSGPSLVSAVGDIGGFVHESLTEAPRSSHQNPNWPSTSDIDYAGNKPSYVVRVGTGDSSTGKQVAFSNDYGKTWAQHYGAADNASGGKVAVSADGTIILWKSNTDGVLVSQNQATFGAVSSLPSTTSAIASDKKSNGVFYAASGSNFYLSTDGGKTFTVKGTLGSSTSTFDIAVHPGVTGDVWVSTDKGLFHSPNSGTTFTAISEVSQAWGISLGAPASAGGYPAIYVAANIDGIAYYRSDDQGASWVQINDAAHGFGAASANVVAADSRVYGRVYIGTNGRGIFYGDVDGLTNPITTTSAVVSTTTVATTGPTGTVTEPTPSTTSAVANPWGQCGGLGWSGPVTCTSGFECVVGNTCKRRILVLCLV</sequence>
<dbReference type="SMART" id="SM00236">
    <property type="entry name" value="fCBD"/>
    <property type="match status" value="1"/>
</dbReference>
<dbReference type="PANTHER" id="PTHR43739">
    <property type="entry name" value="XYLOGLUCANASE (EUROFUNG)"/>
    <property type="match status" value="1"/>
</dbReference>
<dbReference type="EMBL" id="QPFP01000003">
    <property type="protein sequence ID" value="TEB38447.1"/>
    <property type="molecule type" value="Genomic_DNA"/>
</dbReference>
<gene>
    <name evidence="10" type="ORF">FA13DRAFT_1621385</name>
</gene>
<evidence type="ECO:0000313" key="11">
    <source>
        <dbReference type="Proteomes" id="UP000298030"/>
    </source>
</evidence>
<dbReference type="GO" id="GO:0030245">
    <property type="term" value="P:cellulose catabolic process"/>
    <property type="evidence" value="ECO:0007669"/>
    <property type="project" value="UniProtKB-KW"/>
</dbReference>
<keyword evidence="4" id="KW-0119">Carbohydrate metabolism</keyword>
<dbReference type="PANTHER" id="PTHR43739:SF2">
    <property type="entry name" value="OLIGOXYLOGLUCAN-REDUCING END-SPECIFIC XYLOGLUCANASE-RELATED"/>
    <property type="match status" value="1"/>
</dbReference>
<feature type="signal peptide" evidence="8">
    <location>
        <begin position="1"/>
        <end position="22"/>
    </location>
</feature>
<evidence type="ECO:0000256" key="4">
    <source>
        <dbReference type="ARBA" id="ARBA00023277"/>
    </source>
</evidence>
<evidence type="ECO:0000256" key="8">
    <source>
        <dbReference type="SAM" id="SignalP"/>
    </source>
</evidence>
<evidence type="ECO:0000259" key="9">
    <source>
        <dbReference type="PROSITE" id="PS51164"/>
    </source>
</evidence>
<dbReference type="InterPro" id="IPR015943">
    <property type="entry name" value="WD40/YVTN_repeat-like_dom_sf"/>
</dbReference>
<dbReference type="PROSITE" id="PS51164">
    <property type="entry name" value="CBM1_2"/>
    <property type="match status" value="1"/>
</dbReference>
<organism evidence="10 11">
    <name type="scientific">Coprinellus micaceus</name>
    <name type="common">Glistening ink-cap mushroom</name>
    <name type="synonym">Coprinus micaceus</name>
    <dbReference type="NCBI Taxonomy" id="71717"/>
    <lineage>
        <taxon>Eukaryota</taxon>
        <taxon>Fungi</taxon>
        <taxon>Dikarya</taxon>
        <taxon>Basidiomycota</taxon>
        <taxon>Agaricomycotina</taxon>
        <taxon>Agaricomycetes</taxon>
        <taxon>Agaricomycetidae</taxon>
        <taxon>Agaricales</taxon>
        <taxon>Agaricineae</taxon>
        <taxon>Psathyrellaceae</taxon>
        <taxon>Coprinellus</taxon>
    </lineage>
</organism>
<protein>
    <submittedName>
        <fullName evidence="10">Family 74 glycoside hydrolase</fullName>
    </submittedName>
</protein>
<keyword evidence="11" id="KW-1185">Reference proteome</keyword>
<dbReference type="Gene3D" id="2.130.10.10">
    <property type="entry name" value="YVTN repeat-like/Quinoprotein amine dehydrogenase"/>
    <property type="match status" value="2"/>
</dbReference>
<dbReference type="SUPFAM" id="SSF57180">
    <property type="entry name" value="Cellulose-binding domain"/>
    <property type="match status" value="1"/>
</dbReference>
<dbReference type="CDD" id="cd15482">
    <property type="entry name" value="Sialidase_non-viral"/>
    <property type="match status" value="1"/>
</dbReference>
<keyword evidence="1 8" id="KW-0732">Signal</keyword>
<accession>A0A4Y7TWB7</accession>
<evidence type="ECO:0000313" key="10">
    <source>
        <dbReference type="EMBL" id="TEB38447.1"/>
    </source>
</evidence>
<dbReference type="InterPro" id="IPR000254">
    <property type="entry name" value="CBD"/>
</dbReference>
<keyword evidence="3" id="KW-0136">Cellulose degradation</keyword>
<dbReference type="InterPro" id="IPR052025">
    <property type="entry name" value="Xyloglucanase_GH74"/>
</dbReference>
<reference evidence="10 11" key="1">
    <citation type="journal article" date="2019" name="Nat. Ecol. Evol.">
        <title>Megaphylogeny resolves global patterns of mushroom evolution.</title>
        <authorList>
            <person name="Varga T."/>
            <person name="Krizsan K."/>
            <person name="Foldi C."/>
            <person name="Dima B."/>
            <person name="Sanchez-Garcia M."/>
            <person name="Sanchez-Ramirez S."/>
            <person name="Szollosi G.J."/>
            <person name="Szarkandi J.G."/>
            <person name="Papp V."/>
            <person name="Albert L."/>
            <person name="Andreopoulos W."/>
            <person name="Angelini C."/>
            <person name="Antonin V."/>
            <person name="Barry K.W."/>
            <person name="Bougher N.L."/>
            <person name="Buchanan P."/>
            <person name="Buyck B."/>
            <person name="Bense V."/>
            <person name="Catcheside P."/>
            <person name="Chovatia M."/>
            <person name="Cooper J."/>
            <person name="Damon W."/>
            <person name="Desjardin D."/>
            <person name="Finy P."/>
            <person name="Geml J."/>
            <person name="Haridas S."/>
            <person name="Hughes K."/>
            <person name="Justo A."/>
            <person name="Karasinski D."/>
            <person name="Kautmanova I."/>
            <person name="Kiss B."/>
            <person name="Kocsube S."/>
            <person name="Kotiranta H."/>
            <person name="LaButti K.M."/>
            <person name="Lechner B.E."/>
            <person name="Liimatainen K."/>
            <person name="Lipzen A."/>
            <person name="Lukacs Z."/>
            <person name="Mihaltcheva S."/>
            <person name="Morgado L.N."/>
            <person name="Niskanen T."/>
            <person name="Noordeloos M.E."/>
            <person name="Ohm R.A."/>
            <person name="Ortiz-Santana B."/>
            <person name="Ovrebo C."/>
            <person name="Racz N."/>
            <person name="Riley R."/>
            <person name="Savchenko A."/>
            <person name="Shiryaev A."/>
            <person name="Soop K."/>
            <person name="Spirin V."/>
            <person name="Szebenyi C."/>
            <person name="Tomsovsky M."/>
            <person name="Tulloss R.E."/>
            <person name="Uehling J."/>
            <person name="Grigoriev I.V."/>
            <person name="Vagvolgyi C."/>
            <person name="Papp T."/>
            <person name="Martin F.M."/>
            <person name="Miettinen O."/>
            <person name="Hibbett D.S."/>
            <person name="Nagy L.G."/>
        </authorList>
    </citation>
    <scope>NUCLEOTIDE SEQUENCE [LARGE SCALE GENOMIC DNA]</scope>
    <source>
        <strain evidence="10 11">FP101781</strain>
    </source>
</reference>
<dbReference type="FunFam" id="2.130.10.10:FF:000534">
    <property type="entry name" value="Xyloglucanase Xgh74A"/>
    <property type="match status" value="1"/>
</dbReference>
<evidence type="ECO:0000256" key="2">
    <source>
        <dbReference type="ARBA" id="ARBA00022801"/>
    </source>
</evidence>
<evidence type="ECO:0000256" key="7">
    <source>
        <dbReference type="ARBA" id="ARBA00037986"/>
    </source>
</evidence>
<dbReference type="OrthoDB" id="2151161at2759"/>
<dbReference type="InterPro" id="IPR035971">
    <property type="entry name" value="CBD_sf"/>
</dbReference>
<keyword evidence="2 10" id="KW-0378">Hydrolase</keyword>
<keyword evidence="5" id="KW-0326">Glycosidase</keyword>
<proteinExistence type="inferred from homology"/>
<evidence type="ECO:0000256" key="6">
    <source>
        <dbReference type="ARBA" id="ARBA00023326"/>
    </source>
</evidence>